<dbReference type="InterPro" id="IPR043472">
    <property type="entry name" value="Macro_dom-like"/>
</dbReference>
<dbReference type="GO" id="GO:0030145">
    <property type="term" value="F:manganese ion binding"/>
    <property type="evidence" value="ECO:0007669"/>
    <property type="project" value="InterPro"/>
</dbReference>
<dbReference type="PRINTS" id="PR00481">
    <property type="entry name" value="LAMNOPPTDASE"/>
</dbReference>
<dbReference type="AlphaFoldDB" id="A0A1Y2I5R4"/>
<dbReference type="PANTHER" id="PTHR11963">
    <property type="entry name" value="LEUCINE AMINOPEPTIDASE-RELATED"/>
    <property type="match status" value="1"/>
</dbReference>
<evidence type="ECO:0000259" key="8">
    <source>
        <dbReference type="PROSITE" id="PS00631"/>
    </source>
</evidence>
<evidence type="ECO:0000256" key="1">
    <source>
        <dbReference type="ARBA" id="ARBA00000135"/>
    </source>
</evidence>
<evidence type="ECO:0000256" key="4">
    <source>
        <dbReference type="ARBA" id="ARBA00022438"/>
    </source>
</evidence>
<dbReference type="Gene3D" id="3.40.220.10">
    <property type="entry name" value="Leucine Aminopeptidase, subunit E, domain 1"/>
    <property type="match status" value="1"/>
</dbReference>
<comment type="similarity">
    <text evidence="3">Belongs to the peptidase M17 family.</text>
</comment>
<feature type="domain" description="Cytosol aminopeptidase" evidence="8">
    <location>
        <begin position="463"/>
        <end position="470"/>
    </location>
</feature>
<evidence type="ECO:0000256" key="2">
    <source>
        <dbReference type="ARBA" id="ARBA00001585"/>
    </source>
</evidence>
<dbReference type="Proteomes" id="UP000193411">
    <property type="component" value="Unassembled WGS sequence"/>
</dbReference>
<accession>A0A1Y2I5R4</accession>
<comment type="caution">
    <text evidence="9">The sequence shown here is derived from an EMBL/GenBank/DDBJ whole genome shotgun (WGS) entry which is preliminary data.</text>
</comment>
<organism evidence="9 10">
    <name type="scientific">Catenaria anguillulae PL171</name>
    <dbReference type="NCBI Taxonomy" id="765915"/>
    <lineage>
        <taxon>Eukaryota</taxon>
        <taxon>Fungi</taxon>
        <taxon>Fungi incertae sedis</taxon>
        <taxon>Blastocladiomycota</taxon>
        <taxon>Blastocladiomycetes</taxon>
        <taxon>Blastocladiales</taxon>
        <taxon>Catenariaceae</taxon>
        <taxon>Catenaria</taxon>
    </lineage>
</organism>
<dbReference type="Pfam" id="PF02789">
    <property type="entry name" value="Peptidase_M17_N"/>
    <property type="match status" value="1"/>
</dbReference>
<keyword evidence="10" id="KW-1185">Reference proteome</keyword>
<dbReference type="SUPFAM" id="SSF52949">
    <property type="entry name" value="Macro domain-like"/>
    <property type="match status" value="1"/>
</dbReference>
<dbReference type="OrthoDB" id="412814at2759"/>
<dbReference type="Gene3D" id="3.40.630.10">
    <property type="entry name" value="Zn peptidases"/>
    <property type="match status" value="1"/>
</dbReference>
<dbReference type="GO" id="GO:0005737">
    <property type="term" value="C:cytoplasm"/>
    <property type="evidence" value="ECO:0007669"/>
    <property type="project" value="InterPro"/>
</dbReference>
<name>A0A1Y2I5R4_9FUNG</name>
<evidence type="ECO:0000313" key="10">
    <source>
        <dbReference type="Proteomes" id="UP000193411"/>
    </source>
</evidence>
<dbReference type="CDD" id="cd00433">
    <property type="entry name" value="Peptidase_M17"/>
    <property type="match status" value="1"/>
</dbReference>
<proteinExistence type="inferred from homology"/>
<feature type="region of interest" description="Disordered" evidence="7">
    <location>
        <begin position="205"/>
        <end position="234"/>
    </location>
</feature>
<comment type="catalytic activity">
    <reaction evidence="2">
        <text>Release of N-terminal proline from a peptide.</text>
        <dbReference type="EC" id="3.4.11.5"/>
    </reaction>
</comment>
<dbReference type="InterPro" id="IPR011356">
    <property type="entry name" value="Leucine_aapep/pepB"/>
</dbReference>
<dbReference type="STRING" id="765915.A0A1Y2I5R4"/>
<dbReference type="GO" id="GO:0070006">
    <property type="term" value="F:metalloaminopeptidase activity"/>
    <property type="evidence" value="ECO:0007669"/>
    <property type="project" value="InterPro"/>
</dbReference>
<keyword evidence="4" id="KW-0031">Aminopeptidase</keyword>
<keyword evidence="6" id="KW-0378">Hydrolase</keyword>
<dbReference type="InterPro" id="IPR008283">
    <property type="entry name" value="Peptidase_M17_N"/>
</dbReference>
<keyword evidence="5" id="KW-0645">Protease</keyword>
<dbReference type="GO" id="GO:0006508">
    <property type="term" value="P:proteolysis"/>
    <property type="evidence" value="ECO:0007669"/>
    <property type="project" value="UniProtKB-KW"/>
</dbReference>
<comment type="catalytic activity">
    <reaction evidence="1">
        <text>Release of an N-terminal amino acid, Xaa-|-Yaa-, in which Xaa is preferably Leu, but may be other amino acids including Pro although not Arg or Lys, and Yaa may be Pro. Amino acid amides and methyl esters are also readily hydrolyzed, but rates on arylamides are exceedingly low.</text>
        <dbReference type="EC" id="3.4.11.1"/>
    </reaction>
</comment>
<evidence type="ECO:0000313" key="9">
    <source>
        <dbReference type="EMBL" id="ORZ40852.1"/>
    </source>
</evidence>
<evidence type="ECO:0000256" key="3">
    <source>
        <dbReference type="ARBA" id="ARBA00009528"/>
    </source>
</evidence>
<dbReference type="Pfam" id="PF00883">
    <property type="entry name" value="Peptidase_M17"/>
    <property type="match status" value="1"/>
</dbReference>
<evidence type="ECO:0000256" key="7">
    <source>
        <dbReference type="SAM" id="MobiDB-lite"/>
    </source>
</evidence>
<sequence>MFRNLHAKLANAVGASSASARAGLVITTSRTNSVMLGRRFSSKNGANTANANGNTAASADSAVIGYYQGDSPSLERFTATAFALNDKLNNSLFTMLEQANFSGALGEARVLYPPTPDDHPSDAPPLPVRVAVVGLGKRAAAANGTSMSKEAAWQTARKAAATGVKALQGVGAKKIAVEAFADSPRAVAEGATLALYSFDHLKTKASTDSSSSSTQSSSLASEASSTTSSESTTTPDVLLLSRTADPVPASSATPTQGTPLSPDAFKTGRILAQAQNLARHLMEMPANLLTPTIFASTAEREFADLPHVTVTVRDEAWVLKHGMHAFHAVAKGSKEPLRFVEVAYRGRNLLGSDPEQTARVQVNQDEVAVEKREDVIDLVLVGKGVTFDSGGVSIKPAAGMALMRGDMGGAATVLAATHAVARLGLPINLTTLIPLAENMPSGSAVKPGDVVRASNGLTIEIDNTDAEGRLLLADALFYATTHLRPRAIIDVATLTGAIDVALGRQYAGVFATHEALWAKIHKAAQVAGDPVWRMPLDPSYLAAMQSSVADLKNAGDRSAGACTAAAFLYQFLRPALPAKAALAVEPLANGDLPAPCPWAHVDMAGVMHHGKAVDAMNGAGMTGRPTRVLVEVVRGLIEERKVRDE</sequence>
<reference evidence="9 10" key="1">
    <citation type="submission" date="2016-07" db="EMBL/GenBank/DDBJ databases">
        <title>Pervasive Adenine N6-methylation of Active Genes in Fungi.</title>
        <authorList>
            <consortium name="DOE Joint Genome Institute"/>
            <person name="Mondo S.J."/>
            <person name="Dannebaum R.O."/>
            <person name="Kuo R.C."/>
            <person name="Labutti K."/>
            <person name="Haridas S."/>
            <person name="Kuo A."/>
            <person name="Salamov A."/>
            <person name="Ahrendt S.R."/>
            <person name="Lipzen A."/>
            <person name="Sullivan W."/>
            <person name="Andreopoulos W.B."/>
            <person name="Clum A."/>
            <person name="Lindquist E."/>
            <person name="Daum C."/>
            <person name="Ramamoorthy G.K."/>
            <person name="Gryganskyi A."/>
            <person name="Culley D."/>
            <person name="Magnuson J.K."/>
            <person name="James T.Y."/>
            <person name="O'Malley M.A."/>
            <person name="Stajich J.E."/>
            <person name="Spatafora J.W."/>
            <person name="Visel A."/>
            <person name="Grigoriev I.V."/>
        </authorList>
    </citation>
    <scope>NUCLEOTIDE SEQUENCE [LARGE SCALE GENOMIC DNA]</scope>
    <source>
        <strain evidence="9 10">PL171</strain>
    </source>
</reference>
<gene>
    <name evidence="9" type="ORF">BCR44DRAFT_24265</name>
</gene>
<dbReference type="SUPFAM" id="SSF53187">
    <property type="entry name" value="Zn-dependent exopeptidases"/>
    <property type="match status" value="1"/>
</dbReference>
<dbReference type="PANTHER" id="PTHR11963:SF23">
    <property type="entry name" value="CYTOSOL AMINOPEPTIDASE"/>
    <property type="match status" value="1"/>
</dbReference>
<dbReference type="HAMAP" id="MF_00181">
    <property type="entry name" value="Cytosol_peptidase_M17"/>
    <property type="match status" value="1"/>
</dbReference>
<evidence type="ECO:0000256" key="6">
    <source>
        <dbReference type="ARBA" id="ARBA00022801"/>
    </source>
</evidence>
<dbReference type="EMBL" id="MCFL01000002">
    <property type="protein sequence ID" value="ORZ40852.1"/>
    <property type="molecule type" value="Genomic_DNA"/>
</dbReference>
<protein>
    <recommendedName>
        <fullName evidence="8">Cytosol aminopeptidase domain-containing protein</fullName>
    </recommendedName>
</protein>
<dbReference type="InterPro" id="IPR000819">
    <property type="entry name" value="Peptidase_M17_C"/>
</dbReference>
<feature type="compositionally biased region" description="Low complexity" evidence="7">
    <location>
        <begin position="206"/>
        <end position="234"/>
    </location>
</feature>
<evidence type="ECO:0000256" key="5">
    <source>
        <dbReference type="ARBA" id="ARBA00022670"/>
    </source>
</evidence>
<dbReference type="PROSITE" id="PS00631">
    <property type="entry name" value="CYTOSOL_AP"/>
    <property type="match status" value="1"/>
</dbReference>
<dbReference type="InterPro" id="IPR023042">
    <property type="entry name" value="Peptidase_M17_leu_NH2_pept"/>
</dbReference>